<dbReference type="InterPro" id="IPR050726">
    <property type="entry name" value="mGluR"/>
</dbReference>
<comment type="subcellular location">
    <subcellularLocation>
        <location evidence="1">Membrane</location>
        <topology evidence="1">Multi-pass membrane protein</topology>
    </subcellularLocation>
</comment>
<evidence type="ECO:0000259" key="7">
    <source>
        <dbReference type="Pfam" id="PF01094"/>
    </source>
</evidence>
<evidence type="ECO:0000313" key="9">
    <source>
        <dbReference type="Proteomes" id="UP000242188"/>
    </source>
</evidence>
<evidence type="ECO:0000256" key="5">
    <source>
        <dbReference type="ARBA" id="ARBA00023170"/>
    </source>
</evidence>
<keyword evidence="3" id="KW-1133">Transmembrane helix</keyword>
<dbReference type="Gene3D" id="3.40.50.2300">
    <property type="match status" value="2"/>
</dbReference>
<dbReference type="Proteomes" id="UP000242188">
    <property type="component" value="Unassembled WGS sequence"/>
</dbReference>
<dbReference type="InterPro" id="IPR028082">
    <property type="entry name" value="Peripla_BP_I"/>
</dbReference>
<keyword evidence="5 8" id="KW-0675">Receptor</keyword>
<dbReference type="OrthoDB" id="425344at2759"/>
<evidence type="ECO:0000256" key="6">
    <source>
        <dbReference type="ARBA" id="ARBA00023180"/>
    </source>
</evidence>
<proteinExistence type="predicted"/>
<accession>A0A210PDR7</accession>
<dbReference type="STRING" id="6573.A0A210PDR7"/>
<keyword evidence="2" id="KW-0812">Transmembrane</keyword>
<dbReference type="PANTHER" id="PTHR24060">
    <property type="entry name" value="METABOTROPIC GLUTAMATE RECEPTOR"/>
    <property type="match status" value="1"/>
</dbReference>
<dbReference type="GO" id="GO:0016020">
    <property type="term" value="C:membrane"/>
    <property type="evidence" value="ECO:0007669"/>
    <property type="project" value="UniProtKB-SubCell"/>
</dbReference>
<evidence type="ECO:0000256" key="4">
    <source>
        <dbReference type="ARBA" id="ARBA00023136"/>
    </source>
</evidence>
<evidence type="ECO:0000256" key="2">
    <source>
        <dbReference type="ARBA" id="ARBA00022692"/>
    </source>
</evidence>
<evidence type="ECO:0000313" key="8">
    <source>
        <dbReference type="EMBL" id="OWF34614.1"/>
    </source>
</evidence>
<dbReference type="InterPro" id="IPR001828">
    <property type="entry name" value="ANF_lig-bd_rcpt"/>
</dbReference>
<protein>
    <submittedName>
        <fullName evidence="8">Metabotropic glutamate receptor 3</fullName>
    </submittedName>
</protein>
<dbReference type="AlphaFoldDB" id="A0A210PDR7"/>
<comment type="caution">
    <text evidence="8">The sequence shown here is derived from an EMBL/GenBank/DDBJ whole genome shotgun (WGS) entry which is preliminary data.</text>
</comment>
<dbReference type="SUPFAM" id="SSF53822">
    <property type="entry name" value="Periplasmic binding protein-like I"/>
    <property type="match status" value="1"/>
</dbReference>
<evidence type="ECO:0000256" key="1">
    <source>
        <dbReference type="ARBA" id="ARBA00004141"/>
    </source>
</evidence>
<dbReference type="InterPro" id="IPR000337">
    <property type="entry name" value="GPCR_3"/>
</dbReference>
<reference evidence="8 9" key="1">
    <citation type="journal article" date="2017" name="Nat. Ecol. Evol.">
        <title>Scallop genome provides insights into evolution of bilaterian karyotype and development.</title>
        <authorList>
            <person name="Wang S."/>
            <person name="Zhang J."/>
            <person name="Jiao W."/>
            <person name="Li J."/>
            <person name="Xun X."/>
            <person name="Sun Y."/>
            <person name="Guo X."/>
            <person name="Huan P."/>
            <person name="Dong B."/>
            <person name="Zhang L."/>
            <person name="Hu X."/>
            <person name="Sun X."/>
            <person name="Wang J."/>
            <person name="Zhao C."/>
            <person name="Wang Y."/>
            <person name="Wang D."/>
            <person name="Huang X."/>
            <person name="Wang R."/>
            <person name="Lv J."/>
            <person name="Li Y."/>
            <person name="Zhang Z."/>
            <person name="Liu B."/>
            <person name="Lu W."/>
            <person name="Hui Y."/>
            <person name="Liang J."/>
            <person name="Zhou Z."/>
            <person name="Hou R."/>
            <person name="Li X."/>
            <person name="Liu Y."/>
            <person name="Li H."/>
            <person name="Ning X."/>
            <person name="Lin Y."/>
            <person name="Zhao L."/>
            <person name="Xing Q."/>
            <person name="Dou J."/>
            <person name="Li Y."/>
            <person name="Mao J."/>
            <person name="Guo H."/>
            <person name="Dou H."/>
            <person name="Li T."/>
            <person name="Mu C."/>
            <person name="Jiang W."/>
            <person name="Fu Q."/>
            <person name="Fu X."/>
            <person name="Miao Y."/>
            <person name="Liu J."/>
            <person name="Yu Q."/>
            <person name="Li R."/>
            <person name="Liao H."/>
            <person name="Li X."/>
            <person name="Kong Y."/>
            <person name="Jiang Z."/>
            <person name="Chourrout D."/>
            <person name="Li R."/>
            <person name="Bao Z."/>
        </authorList>
    </citation>
    <scope>NUCLEOTIDE SEQUENCE [LARGE SCALE GENOMIC DNA]</scope>
    <source>
        <strain evidence="8 9">PY_sf001</strain>
    </source>
</reference>
<keyword evidence="4" id="KW-0472">Membrane</keyword>
<sequence>MSQSQNITINPDNIDVYIGAFDTDSSIRVADIVNPLGIPQISYGSTSQELMDQYKYRYFLRTVPADDKQARAIISYLKRFDLNNVQVITSYDSIGVHSKEEFARLARLNRICISQNITTGVSGSISVIEAHTTLNKLFSFRDATVVILFVQDPETLLQSIENRDDVRNNFTFIGTDKLGFNHEKWNNARKLMNGRRAVTFDIETADVPEFDKYLENKNPENYFFNPWFDDYYQELFQCNFDGRSTKYPEPCPTHLLGIPRAEGYIQDPYVLYVINAVFSAVFGVDKALREICPSNSIGVCNLFRTSGERRQRIMTGIQATNFVDATQQPFFYEEGGDSSRGYKIWEPLPSAEDNTQYYLEDVSN</sequence>
<dbReference type="GO" id="GO:0004930">
    <property type="term" value="F:G protein-coupled receptor activity"/>
    <property type="evidence" value="ECO:0007669"/>
    <property type="project" value="InterPro"/>
</dbReference>
<keyword evidence="9" id="KW-1185">Reference proteome</keyword>
<name>A0A210PDR7_MIZYE</name>
<keyword evidence="6" id="KW-0325">Glycoprotein</keyword>
<dbReference type="EMBL" id="NEDP02079870">
    <property type="protein sequence ID" value="OWF34614.1"/>
    <property type="molecule type" value="Genomic_DNA"/>
</dbReference>
<evidence type="ECO:0000256" key="3">
    <source>
        <dbReference type="ARBA" id="ARBA00022989"/>
    </source>
</evidence>
<dbReference type="Pfam" id="PF01094">
    <property type="entry name" value="ANF_receptor"/>
    <property type="match status" value="1"/>
</dbReference>
<organism evidence="8 9">
    <name type="scientific">Mizuhopecten yessoensis</name>
    <name type="common">Japanese scallop</name>
    <name type="synonym">Patinopecten yessoensis</name>
    <dbReference type="NCBI Taxonomy" id="6573"/>
    <lineage>
        <taxon>Eukaryota</taxon>
        <taxon>Metazoa</taxon>
        <taxon>Spiralia</taxon>
        <taxon>Lophotrochozoa</taxon>
        <taxon>Mollusca</taxon>
        <taxon>Bivalvia</taxon>
        <taxon>Autobranchia</taxon>
        <taxon>Pteriomorphia</taxon>
        <taxon>Pectinida</taxon>
        <taxon>Pectinoidea</taxon>
        <taxon>Pectinidae</taxon>
        <taxon>Mizuhopecten</taxon>
    </lineage>
</organism>
<feature type="domain" description="Receptor ligand binding region" evidence="7">
    <location>
        <begin position="14"/>
        <end position="346"/>
    </location>
</feature>
<gene>
    <name evidence="8" type="ORF">KP79_PYT24772</name>
</gene>
<dbReference type="PRINTS" id="PR00248">
    <property type="entry name" value="GPCRMGR"/>
</dbReference>